<dbReference type="Pfam" id="PF00005">
    <property type="entry name" value="ABC_tran"/>
    <property type="match status" value="1"/>
</dbReference>
<dbReference type="FunFam" id="3.40.50.300:FF:000224">
    <property type="entry name" value="Energy-coupling factor transporter ATP-binding protein EcfA"/>
    <property type="match status" value="1"/>
</dbReference>
<dbReference type="GO" id="GO:0016887">
    <property type="term" value="F:ATP hydrolysis activity"/>
    <property type="evidence" value="ECO:0007669"/>
    <property type="project" value="InterPro"/>
</dbReference>
<dbReference type="PROSITE" id="PS50893">
    <property type="entry name" value="ABC_TRANSPORTER_2"/>
    <property type="match status" value="1"/>
</dbReference>
<keyword evidence="8 10" id="KW-0472">Membrane</keyword>
<evidence type="ECO:0000256" key="3">
    <source>
        <dbReference type="ARBA" id="ARBA00022448"/>
    </source>
</evidence>
<accession>A0A1I6DPP8</accession>
<evidence type="ECO:0000256" key="8">
    <source>
        <dbReference type="ARBA" id="ARBA00023136"/>
    </source>
</evidence>
<evidence type="ECO:0000256" key="9">
    <source>
        <dbReference type="ARBA" id="ARBA00025157"/>
    </source>
</evidence>
<dbReference type="InterPro" id="IPR003439">
    <property type="entry name" value="ABC_transporter-like_ATP-bd"/>
</dbReference>
<evidence type="ECO:0000313" key="12">
    <source>
        <dbReference type="EMBL" id="SFR07440.1"/>
    </source>
</evidence>
<dbReference type="PANTHER" id="PTHR43553">
    <property type="entry name" value="HEAVY METAL TRANSPORTER"/>
    <property type="match status" value="1"/>
</dbReference>
<dbReference type="CDD" id="cd03225">
    <property type="entry name" value="ABC_cobalt_CbiO_domain1"/>
    <property type="match status" value="1"/>
</dbReference>
<dbReference type="InterPro" id="IPR017871">
    <property type="entry name" value="ABC_transporter-like_CS"/>
</dbReference>
<dbReference type="AlphaFoldDB" id="A0A1I6DPP8"/>
<dbReference type="RefSeq" id="WP_092483591.1">
    <property type="nucleotide sequence ID" value="NZ_FOYM01000014.1"/>
</dbReference>
<comment type="function">
    <text evidence="9">Probably part of an ABC transporter complex. Responsible for energy coupling to the transport system.</text>
</comment>
<comment type="subcellular location">
    <subcellularLocation>
        <location evidence="1 10">Cell membrane</location>
        <topology evidence="1 10">Peripheral membrane protein</topology>
    </subcellularLocation>
</comment>
<dbReference type="InterPro" id="IPR015856">
    <property type="entry name" value="ABC_transpr_CbiO/EcfA_su"/>
</dbReference>
<evidence type="ECO:0000256" key="4">
    <source>
        <dbReference type="ARBA" id="ARBA00022475"/>
    </source>
</evidence>
<dbReference type="InterPro" id="IPR005876">
    <property type="entry name" value="Co_trans_ATP-bd"/>
</dbReference>
<feature type="domain" description="ABC transporter" evidence="11">
    <location>
        <begin position="6"/>
        <end position="241"/>
    </location>
</feature>
<evidence type="ECO:0000256" key="1">
    <source>
        <dbReference type="ARBA" id="ARBA00004202"/>
    </source>
</evidence>
<dbReference type="GO" id="GO:0006824">
    <property type="term" value="P:cobalt ion transport"/>
    <property type="evidence" value="ECO:0007669"/>
    <property type="project" value="InterPro"/>
</dbReference>
<dbReference type="InterPro" id="IPR003593">
    <property type="entry name" value="AAA+_ATPase"/>
</dbReference>
<keyword evidence="3 10" id="KW-0813">Transport</keyword>
<keyword evidence="6 10" id="KW-0067">ATP-binding</keyword>
<evidence type="ECO:0000313" key="13">
    <source>
        <dbReference type="Proteomes" id="UP000199584"/>
    </source>
</evidence>
<organism evidence="12 13">
    <name type="scientific">Desulfoscipio geothermicus DSM 3669</name>
    <dbReference type="NCBI Taxonomy" id="1121426"/>
    <lineage>
        <taxon>Bacteria</taxon>
        <taxon>Bacillati</taxon>
        <taxon>Bacillota</taxon>
        <taxon>Clostridia</taxon>
        <taxon>Eubacteriales</taxon>
        <taxon>Desulfallaceae</taxon>
        <taxon>Desulfoscipio</taxon>
    </lineage>
</organism>
<dbReference type="InterPro" id="IPR050095">
    <property type="entry name" value="ECF_ABC_transporter_ATP-bd"/>
</dbReference>
<dbReference type="PROSITE" id="PS00211">
    <property type="entry name" value="ABC_TRANSPORTER_1"/>
    <property type="match status" value="1"/>
</dbReference>
<reference evidence="13" key="1">
    <citation type="submission" date="2016-10" db="EMBL/GenBank/DDBJ databases">
        <authorList>
            <person name="Varghese N."/>
            <person name="Submissions S."/>
        </authorList>
    </citation>
    <scope>NUCLEOTIDE SEQUENCE [LARGE SCALE GENOMIC DNA]</scope>
    <source>
        <strain evidence="13">DSM 3669</strain>
    </source>
</reference>
<dbReference type="STRING" id="39060.SAMN05660706_114107"/>
<evidence type="ECO:0000256" key="2">
    <source>
        <dbReference type="ARBA" id="ARBA00005417"/>
    </source>
</evidence>
<dbReference type="GO" id="GO:0042626">
    <property type="term" value="F:ATPase-coupled transmembrane transporter activity"/>
    <property type="evidence" value="ECO:0007669"/>
    <property type="project" value="TreeGrafter"/>
</dbReference>
<keyword evidence="5 10" id="KW-0547">Nucleotide-binding</keyword>
<dbReference type="Gene3D" id="3.40.50.300">
    <property type="entry name" value="P-loop containing nucleotide triphosphate hydrolases"/>
    <property type="match status" value="1"/>
</dbReference>
<proteinExistence type="inferred from homology"/>
<dbReference type="InterPro" id="IPR027417">
    <property type="entry name" value="P-loop_NTPase"/>
</dbReference>
<keyword evidence="7" id="KW-1278">Translocase</keyword>
<dbReference type="NCBIfam" id="TIGR01166">
    <property type="entry name" value="cbiO"/>
    <property type="match status" value="1"/>
</dbReference>
<evidence type="ECO:0000256" key="10">
    <source>
        <dbReference type="RuleBase" id="RU364103"/>
    </source>
</evidence>
<evidence type="ECO:0000256" key="5">
    <source>
        <dbReference type="ARBA" id="ARBA00022741"/>
    </source>
</evidence>
<evidence type="ECO:0000259" key="11">
    <source>
        <dbReference type="PROSITE" id="PS50893"/>
    </source>
</evidence>
<comment type="similarity">
    <text evidence="2 10">Belongs to the ABC transporter superfamily.</text>
</comment>
<keyword evidence="13" id="KW-1185">Reference proteome</keyword>
<evidence type="ECO:0000256" key="7">
    <source>
        <dbReference type="ARBA" id="ARBA00022967"/>
    </source>
</evidence>
<dbReference type="OrthoDB" id="9784332at2"/>
<dbReference type="Proteomes" id="UP000199584">
    <property type="component" value="Unassembled WGS sequence"/>
</dbReference>
<dbReference type="PANTHER" id="PTHR43553:SF24">
    <property type="entry name" value="ENERGY-COUPLING FACTOR TRANSPORTER ATP-BINDING PROTEIN ECFA1"/>
    <property type="match status" value="1"/>
</dbReference>
<keyword evidence="4 10" id="KW-1003">Cell membrane</keyword>
<dbReference type="EMBL" id="FOYM01000014">
    <property type="protein sequence ID" value="SFR07440.1"/>
    <property type="molecule type" value="Genomic_DNA"/>
</dbReference>
<comment type="function">
    <text evidence="10">Part of an ABC transporter complex. Responsible for energy coupling to the transport system.</text>
</comment>
<dbReference type="GO" id="GO:0043190">
    <property type="term" value="C:ATP-binding cassette (ABC) transporter complex"/>
    <property type="evidence" value="ECO:0007669"/>
    <property type="project" value="TreeGrafter"/>
</dbReference>
<protein>
    <recommendedName>
        <fullName evidence="10">ABC transporter ATP-binding protein</fullName>
    </recommendedName>
</protein>
<dbReference type="GO" id="GO:0005524">
    <property type="term" value="F:ATP binding"/>
    <property type="evidence" value="ECO:0007669"/>
    <property type="project" value="UniProtKB-UniRule"/>
</dbReference>
<sequence length="291" mass="32670">MSQYIIEAYEIEYTYPDGTKALNGLTMQIEEGRKIAVLGANGAGKSTLFLHFNGILRPGRGQILFRGRAVHYRQHSLLELRKNVGIVFQDPDNQLFSASVLQDVAFGPLNLGLDRDTALARSRQTMRETEIETLQNKPTHFLSYGQKKRVSIAGVLAMEPQVIIFDEPTACLDPRMAQKILELLERLSKQGKTLIMSTHDVDLAYSWADYVFLIKNGTVVGKGSPQQVFIRPELLHNCGLTTPWVIEVHRELINSNLIVDSAPVPKDRKELFNLIRNTSIGTTGYKAAQNY</sequence>
<name>A0A1I6DPP8_9FIRM</name>
<evidence type="ECO:0000256" key="6">
    <source>
        <dbReference type="ARBA" id="ARBA00022840"/>
    </source>
</evidence>
<dbReference type="SUPFAM" id="SSF52540">
    <property type="entry name" value="P-loop containing nucleoside triphosphate hydrolases"/>
    <property type="match status" value="1"/>
</dbReference>
<gene>
    <name evidence="12" type="ORF">SAMN05660706_114107</name>
</gene>
<dbReference type="SMART" id="SM00382">
    <property type="entry name" value="AAA"/>
    <property type="match status" value="1"/>
</dbReference>